<comment type="caution">
    <text evidence="3">The sequence shown here is derived from an EMBL/GenBank/DDBJ whole genome shotgun (WGS) entry which is preliminary data.</text>
</comment>
<dbReference type="NCBIfam" id="NF006464">
    <property type="entry name" value="PRK08862.1"/>
    <property type="match status" value="1"/>
</dbReference>
<dbReference type="GO" id="GO:0016491">
    <property type="term" value="F:oxidoreductase activity"/>
    <property type="evidence" value="ECO:0007669"/>
    <property type="project" value="UniProtKB-KW"/>
</dbReference>
<evidence type="ECO:0000313" key="4">
    <source>
        <dbReference type="Proteomes" id="UP001139488"/>
    </source>
</evidence>
<dbReference type="Gene3D" id="3.40.50.720">
    <property type="entry name" value="NAD(P)-binding Rossmann-like Domain"/>
    <property type="match status" value="1"/>
</dbReference>
<dbReference type="PANTHER" id="PTHR43639:SF1">
    <property type="entry name" value="SHORT-CHAIN DEHYDROGENASE_REDUCTASE FAMILY PROTEIN"/>
    <property type="match status" value="1"/>
</dbReference>
<dbReference type="InterPro" id="IPR002347">
    <property type="entry name" value="SDR_fam"/>
</dbReference>
<dbReference type="InterPro" id="IPR036291">
    <property type="entry name" value="NAD(P)-bd_dom_sf"/>
</dbReference>
<protein>
    <submittedName>
        <fullName evidence="3">SDR family oxidoreductase</fullName>
    </submittedName>
</protein>
<comment type="similarity">
    <text evidence="1">Belongs to the short-chain dehydrogenases/reductases (SDR) family.</text>
</comment>
<reference evidence="3" key="1">
    <citation type="submission" date="2021-11" db="EMBL/GenBank/DDBJ databases">
        <title>Vibrio ZSDE26 sp. nov. and Vibrio ZSDZ34 sp. nov., isolated from coastal seawater in Qingdao.</title>
        <authorList>
            <person name="Zhang P."/>
        </authorList>
    </citation>
    <scope>NUCLEOTIDE SEQUENCE</scope>
    <source>
        <strain evidence="3">ZSDZ34</strain>
    </source>
</reference>
<dbReference type="PRINTS" id="PR00081">
    <property type="entry name" value="GDHRDH"/>
</dbReference>
<dbReference type="RefSeq" id="WP_244357182.1">
    <property type="nucleotide sequence ID" value="NZ_JAJNNZ010000007.1"/>
</dbReference>
<gene>
    <name evidence="3" type="ORF">LNL84_10415</name>
</gene>
<sequence>MVINNSVVLITSASTNLGPTMACHFAHLGARVILCDTDAQQLAIAYDKCCEVSSNVEQKLIPDTSCQTIDALFFSIQQEYGCFPDVLVNNWSALRLNPLANGTTCEAFISKYSQLASSLLMFGQVAANKMRERRSGVIVNIASQEPEYRNCDLENTSSLVTGFTKSWALELKPFNVRVGGVVPIRSDQFCSASHWNEIQQELIRNTEYIISNDYFSGRVVSTQL</sequence>
<organism evidence="3 4">
    <name type="scientific">Vibrio gelatinilyticus</name>
    <dbReference type="NCBI Taxonomy" id="2893468"/>
    <lineage>
        <taxon>Bacteria</taxon>
        <taxon>Pseudomonadati</taxon>
        <taxon>Pseudomonadota</taxon>
        <taxon>Gammaproteobacteria</taxon>
        <taxon>Vibrionales</taxon>
        <taxon>Vibrionaceae</taxon>
        <taxon>Vibrio</taxon>
    </lineage>
</organism>
<dbReference type="CDD" id="cd05233">
    <property type="entry name" value="SDR_c"/>
    <property type="match status" value="1"/>
</dbReference>
<proteinExistence type="inferred from homology"/>
<dbReference type="Pfam" id="PF00106">
    <property type="entry name" value="adh_short"/>
    <property type="match status" value="1"/>
</dbReference>
<evidence type="ECO:0000313" key="3">
    <source>
        <dbReference type="EMBL" id="MCJ2377242.1"/>
    </source>
</evidence>
<evidence type="ECO:0000256" key="1">
    <source>
        <dbReference type="ARBA" id="ARBA00006484"/>
    </source>
</evidence>
<dbReference type="SUPFAM" id="SSF51735">
    <property type="entry name" value="NAD(P)-binding Rossmann-fold domains"/>
    <property type="match status" value="1"/>
</dbReference>
<accession>A0A9X1WAC7</accession>
<keyword evidence="2" id="KW-0560">Oxidoreductase</keyword>
<keyword evidence="4" id="KW-1185">Reference proteome</keyword>
<name>A0A9X1WAC7_9VIBR</name>
<dbReference type="PANTHER" id="PTHR43639">
    <property type="entry name" value="OXIDOREDUCTASE, SHORT-CHAIN DEHYDROGENASE/REDUCTASE FAMILY (AFU_ORTHOLOGUE AFUA_5G02870)"/>
    <property type="match status" value="1"/>
</dbReference>
<dbReference type="AlphaFoldDB" id="A0A9X1WAC7"/>
<evidence type="ECO:0000256" key="2">
    <source>
        <dbReference type="ARBA" id="ARBA00023002"/>
    </source>
</evidence>
<dbReference type="Proteomes" id="UP001139488">
    <property type="component" value="Unassembled WGS sequence"/>
</dbReference>
<dbReference type="EMBL" id="JAJNNZ010000007">
    <property type="protein sequence ID" value="MCJ2377242.1"/>
    <property type="molecule type" value="Genomic_DNA"/>
</dbReference>